<dbReference type="PANTHER" id="PTHR30441:SF4">
    <property type="entry name" value="PROTEIN ASMA"/>
    <property type="match status" value="1"/>
</dbReference>
<accession>A0A3S9B1U7</accession>
<feature type="transmembrane region" description="Helical" evidence="1">
    <location>
        <begin position="16"/>
        <end position="38"/>
    </location>
</feature>
<keyword evidence="1" id="KW-0472">Membrane</keyword>
<dbReference type="KEGG" id="abaw:D5400_06125"/>
<keyword evidence="4" id="KW-1185">Reference proteome</keyword>
<name>A0A3S9B1U7_9HYPH</name>
<dbReference type="AlphaFoldDB" id="A0A3S9B1U7"/>
<gene>
    <name evidence="3" type="ORF">D5400_06125</name>
</gene>
<feature type="domain" description="AsmA" evidence="2">
    <location>
        <begin position="18"/>
        <end position="186"/>
    </location>
</feature>
<reference evidence="3 4" key="1">
    <citation type="submission" date="2018-09" db="EMBL/GenBank/DDBJ databases">
        <title>Marinorhizobium profundi gen. nov., sp. nov., isolated from a deep-sea sediment sample from the New Britain Trench and proposal of Marinorhizobiaceae fam. nov. in the order Rhizobiales of the class Alphaproteobacteria.</title>
        <authorList>
            <person name="Cao J."/>
        </authorList>
    </citation>
    <scope>NUCLEOTIDE SEQUENCE [LARGE SCALE GENOMIC DNA]</scope>
    <source>
        <strain evidence="3 4">WS11</strain>
    </source>
</reference>
<organism evidence="3 4">
    <name type="scientific">Georhizobium profundi</name>
    <dbReference type="NCBI Taxonomy" id="2341112"/>
    <lineage>
        <taxon>Bacteria</taxon>
        <taxon>Pseudomonadati</taxon>
        <taxon>Pseudomonadota</taxon>
        <taxon>Alphaproteobacteria</taxon>
        <taxon>Hyphomicrobiales</taxon>
        <taxon>Rhizobiaceae</taxon>
        <taxon>Georhizobium</taxon>
    </lineage>
</organism>
<dbReference type="OrthoDB" id="225437at2"/>
<evidence type="ECO:0000259" key="2">
    <source>
        <dbReference type="Pfam" id="PF05170"/>
    </source>
</evidence>
<dbReference type="GO" id="GO:0090313">
    <property type="term" value="P:regulation of protein targeting to membrane"/>
    <property type="evidence" value="ECO:0007669"/>
    <property type="project" value="TreeGrafter"/>
</dbReference>
<dbReference type="GO" id="GO:0005886">
    <property type="term" value="C:plasma membrane"/>
    <property type="evidence" value="ECO:0007669"/>
    <property type="project" value="TreeGrafter"/>
</dbReference>
<evidence type="ECO:0000256" key="1">
    <source>
        <dbReference type="SAM" id="Phobius"/>
    </source>
</evidence>
<evidence type="ECO:0000313" key="4">
    <source>
        <dbReference type="Proteomes" id="UP000268192"/>
    </source>
</evidence>
<dbReference type="Pfam" id="PF05170">
    <property type="entry name" value="AsmA"/>
    <property type="match status" value="1"/>
</dbReference>
<dbReference type="RefSeq" id="WP_126008644.1">
    <property type="nucleotide sequence ID" value="NZ_CP032509.1"/>
</dbReference>
<dbReference type="EMBL" id="CP032509">
    <property type="protein sequence ID" value="AZN70908.1"/>
    <property type="molecule type" value="Genomic_DNA"/>
</dbReference>
<keyword evidence="1" id="KW-1133">Transmembrane helix</keyword>
<dbReference type="InterPro" id="IPR007844">
    <property type="entry name" value="AsmA"/>
</dbReference>
<evidence type="ECO:0000313" key="3">
    <source>
        <dbReference type="EMBL" id="AZN70908.1"/>
    </source>
</evidence>
<dbReference type="InterPro" id="IPR052894">
    <property type="entry name" value="AsmA-related"/>
</dbReference>
<sequence>MVADDTSRQGFRRVRWLLVLVLAVALIIGGALSIPLFVSEQRIGEHLRIELEDATSHRVDFDPAVEIVFFPVPSIKITNVTIHSDSDPEQPLLTAETIEADFGLASVVLGGPEFSDIALQRPVARVVLDENGVSNWHDADHLSATDEELESTSGAEAQPFAFDMSRIGNLEFRDGTLLYDDRRNDRSESVSAINGNLVWPRVGMGARLELGGVLRGEPVRLVVNAERPIELLNGTPAPLRLNVSSELLTFNLSGTANLASASPSFVGDLELASPSVRRALQWSGTELKPGEAISALELEAEIQAAAGQVNLANVLLDIDNNRGIGALSLNWTEGAPPAISGTLAYSALDVGAFLNAFAPLPLDGGQLTPSIDTGFLRQLGLDLRFSAQTARIGRLELQNLAAAARIERGRALFDIGDASAYGGHIMGRIIISENGFDGGGEIQLTAENVDFGAAYQAVGVTGPLPRGRGTLNLTVASPNPVWATTARDLQGRLEMAMGEGSIPGFNLQTFRTLASQERFFSLTRASEGELPFRSARFATTFANGTAEIDMAEILSGNTTVALSGLIPFDRGSLAMSGAITDAPAQAAEGAEAPAAPPALRFFVGGSWPAPVISPVMGN</sequence>
<keyword evidence="1" id="KW-0812">Transmembrane</keyword>
<proteinExistence type="predicted"/>
<dbReference type="Proteomes" id="UP000268192">
    <property type="component" value="Chromosome"/>
</dbReference>
<protein>
    <submittedName>
        <fullName evidence="3">AsmA family protein</fullName>
    </submittedName>
</protein>
<dbReference type="PANTHER" id="PTHR30441">
    <property type="entry name" value="DUF748 DOMAIN-CONTAINING PROTEIN"/>
    <property type="match status" value="1"/>
</dbReference>